<evidence type="ECO:0000313" key="4">
    <source>
        <dbReference type="Proteomes" id="UP000218810"/>
    </source>
</evidence>
<dbReference type="Proteomes" id="UP000218810">
    <property type="component" value="Unassembled WGS sequence"/>
</dbReference>
<dbReference type="Pfam" id="PF01575">
    <property type="entry name" value="MaoC_dehydratas"/>
    <property type="match status" value="1"/>
</dbReference>
<reference evidence="4" key="1">
    <citation type="submission" date="2017-09" db="EMBL/GenBank/DDBJ databases">
        <authorList>
            <person name="Zhang Y."/>
            <person name="Huang X."/>
            <person name="Liu J."/>
            <person name="Lu L."/>
            <person name="Peng K."/>
        </authorList>
    </citation>
    <scope>NUCLEOTIDE SEQUENCE [LARGE SCALE GENOMIC DNA]</scope>
    <source>
        <strain evidence="4">S-XJ-1</strain>
    </source>
</reference>
<sequence length="155" mass="17104">MTHVFHGVDEFRAATGLDLGAGDWFEITQDRIDSFADVTEDWQWIHVDRERAAASDVGSTVAHGYLTLSLIPRLSSELFTFQGIGRAINYGLDKVRFPSFVRPGDRIRAVGRVAWTREAQAGGVLACVHYVIEVEGREKPACIAEALMVAFPPEG</sequence>
<name>A0A2A2WLH5_9ACTN</name>
<organism evidence="3 4">
    <name type="scientific">Dietzia natronolimnaea</name>
    <dbReference type="NCBI Taxonomy" id="161920"/>
    <lineage>
        <taxon>Bacteria</taxon>
        <taxon>Bacillati</taxon>
        <taxon>Actinomycetota</taxon>
        <taxon>Actinomycetes</taxon>
        <taxon>Mycobacteriales</taxon>
        <taxon>Dietziaceae</taxon>
        <taxon>Dietzia</taxon>
    </lineage>
</organism>
<dbReference type="InterPro" id="IPR002539">
    <property type="entry name" value="MaoC-like_dom"/>
</dbReference>
<accession>A0A2A2WLH5</accession>
<proteinExistence type="inferred from homology"/>
<gene>
    <name evidence="3" type="ORF">CEY15_15710</name>
</gene>
<feature type="domain" description="MaoC-like" evidence="2">
    <location>
        <begin position="14"/>
        <end position="111"/>
    </location>
</feature>
<dbReference type="AlphaFoldDB" id="A0A2A2WLH5"/>
<evidence type="ECO:0000259" key="2">
    <source>
        <dbReference type="Pfam" id="PF01575"/>
    </source>
</evidence>
<dbReference type="EMBL" id="NTGA01000032">
    <property type="protein sequence ID" value="PAY22040.1"/>
    <property type="molecule type" value="Genomic_DNA"/>
</dbReference>
<comment type="similarity">
    <text evidence="1">Belongs to the enoyl-CoA hydratase/isomerase family.</text>
</comment>
<dbReference type="PANTHER" id="PTHR42993:SF1">
    <property type="entry name" value="MAOC-LIKE DEHYDRATASE DOMAIN-CONTAINING PROTEIN"/>
    <property type="match status" value="1"/>
</dbReference>
<dbReference type="InterPro" id="IPR029069">
    <property type="entry name" value="HotDog_dom_sf"/>
</dbReference>
<dbReference type="PANTHER" id="PTHR42993">
    <property type="entry name" value="MAOC-LIKE DEHYDRATASE DOMAIN-CONTAINING PROTEIN"/>
    <property type="match status" value="1"/>
</dbReference>
<dbReference type="InterPro" id="IPR039375">
    <property type="entry name" value="NodN-like"/>
</dbReference>
<protein>
    <submittedName>
        <fullName evidence="3">Enoyl-CoA hydratase</fullName>
    </submittedName>
</protein>
<evidence type="ECO:0000256" key="1">
    <source>
        <dbReference type="ARBA" id="ARBA00005254"/>
    </source>
</evidence>
<evidence type="ECO:0000313" key="3">
    <source>
        <dbReference type="EMBL" id="PAY22040.1"/>
    </source>
</evidence>
<keyword evidence="4" id="KW-1185">Reference proteome</keyword>
<dbReference type="SUPFAM" id="SSF54637">
    <property type="entry name" value="Thioesterase/thiol ester dehydrase-isomerase"/>
    <property type="match status" value="1"/>
</dbReference>
<dbReference type="OrthoDB" id="9801735at2"/>
<dbReference type="RefSeq" id="WP_095719217.1">
    <property type="nucleotide sequence ID" value="NZ_NTGA01000032.1"/>
</dbReference>
<dbReference type="Gene3D" id="3.10.129.10">
    <property type="entry name" value="Hotdog Thioesterase"/>
    <property type="match status" value="1"/>
</dbReference>
<comment type="caution">
    <text evidence="3">The sequence shown here is derived from an EMBL/GenBank/DDBJ whole genome shotgun (WGS) entry which is preliminary data.</text>
</comment>
<dbReference type="CDD" id="cd03450">
    <property type="entry name" value="NodN"/>
    <property type="match status" value="1"/>
</dbReference>